<comment type="caution">
    <text evidence="17">The sequence shown here is derived from an EMBL/GenBank/DDBJ whole genome shotgun (WGS) entry which is preliminary data.</text>
</comment>
<evidence type="ECO:0000256" key="5">
    <source>
        <dbReference type="ARBA" id="ARBA00004496"/>
    </source>
</evidence>
<evidence type="ECO:0000256" key="15">
    <source>
        <dbReference type="PIRSR" id="PIRSR605511-2"/>
    </source>
</evidence>
<keyword evidence="9" id="KW-0963">Cytoplasm</keyword>
<keyword evidence="12" id="KW-0106">Calcium</keyword>
<evidence type="ECO:0000259" key="16">
    <source>
        <dbReference type="Pfam" id="PF08450"/>
    </source>
</evidence>
<dbReference type="Proteomes" id="UP000321363">
    <property type="component" value="Unassembled WGS sequence"/>
</dbReference>
<dbReference type="Pfam" id="PF08450">
    <property type="entry name" value="SGL"/>
    <property type="match status" value="1"/>
</dbReference>
<evidence type="ECO:0000256" key="8">
    <source>
        <dbReference type="ARBA" id="ARBA00016808"/>
    </source>
</evidence>
<evidence type="ECO:0000256" key="10">
    <source>
        <dbReference type="ARBA" id="ARBA00022723"/>
    </source>
</evidence>
<evidence type="ECO:0000256" key="3">
    <source>
        <dbReference type="ARBA" id="ARBA00001936"/>
    </source>
</evidence>
<dbReference type="Gene3D" id="2.120.10.30">
    <property type="entry name" value="TolB, C-terminal domain"/>
    <property type="match status" value="1"/>
</dbReference>
<organism evidence="17 18">
    <name type="scientific">Metabacillus litoralis</name>
    <dbReference type="NCBI Taxonomy" id="152268"/>
    <lineage>
        <taxon>Bacteria</taxon>
        <taxon>Bacillati</taxon>
        <taxon>Bacillota</taxon>
        <taxon>Bacilli</taxon>
        <taxon>Bacillales</taxon>
        <taxon>Bacillaceae</taxon>
        <taxon>Metabacillus</taxon>
    </lineage>
</organism>
<evidence type="ECO:0000256" key="9">
    <source>
        <dbReference type="ARBA" id="ARBA00022490"/>
    </source>
</evidence>
<comment type="cofactor">
    <cofactor evidence="15">
        <name>Zn(2+)</name>
        <dbReference type="ChEBI" id="CHEBI:29105"/>
    </cofactor>
    <text evidence="15">Binds 1 divalent metal cation per subunit.</text>
</comment>
<evidence type="ECO:0000256" key="4">
    <source>
        <dbReference type="ARBA" id="ARBA00001946"/>
    </source>
</evidence>
<evidence type="ECO:0000256" key="2">
    <source>
        <dbReference type="ARBA" id="ARBA00001913"/>
    </source>
</evidence>
<dbReference type="AlphaFoldDB" id="A0A5C6V1A4"/>
<evidence type="ECO:0000313" key="18">
    <source>
        <dbReference type="Proteomes" id="UP000321363"/>
    </source>
</evidence>
<comment type="catalytic activity">
    <reaction evidence="1">
        <text>D-glucono-1,5-lactone + H2O = D-gluconate + H(+)</text>
        <dbReference type="Rhea" id="RHEA:10440"/>
        <dbReference type="ChEBI" id="CHEBI:15377"/>
        <dbReference type="ChEBI" id="CHEBI:15378"/>
        <dbReference type="ChEBI" id="CHEBI:16217"/>
        <dbReference type="ChEBI" id="CHEBI:18391"/>
        <dbReference type="EC" id="3.1.1.17"/>
    </reaction>
</comment>
<dbReference type="EMBL" id="VOQF01000030">
    <property type="protein sequence ID" value="TXC78744.1"/>
    <property type="molecule type" value="Genomic_DNA"/>
</dbReference>
<feature type="binding site" evidence="15">
    <location>
        <position position="15"/>
    </location>
    <ligand>
        <name>a divalent metal cation</name>
        <dbReference type="ChEBI" id="CHEBI:60240"/>
    </ligand>
</feature>
<feature type="active site" description="Proton donor/acceptor" evidence="14">
    <location>
        <position position="196"/>
    </location>
</feature>
<evidence type="ECO:0000256" key="11">
    <source>
        <dbReference type="ARBA" id="ARBA00022801"/>
    </source>
</evidence>
<feature type="binding site" evidence="15">
    <location>
        <position position="98"/>
    </location>
    <ligand>
        <name>substrate</name>
    </ligand>
</feature>
<evidence type="ECO:0000256" key="6">
    <source>
        <dbReference type="ARBA" id="ARBA00008853"/>
    </source>
</evidence>
<dbReference type="FunFam" id="2.120.10.30:FF:000126">
    <property type="entry name" value="Senescence marker protein-30"/>
    <property type="match status" value="1"/>
</dbReference>
<evidence type="ECO:0000256" key="1">
    <source>
        <dbReference type="ARBA" id="ARBA00001589"/>
    </source>
</evidence>
<dbReference type="SUPFAM" id="SSF63829">
    <property type="entry name" value="Calcium-dependent phosphotriesterase"/>
    <property type="match status" value="1"/>
</dbReference>
<evidence type="ECO:0000256" key="12">
    <source>
        <dbReference type="ARBA" id="ARBA00022837"/>
    </source>
</evidence>
<dbReference type="GO" id="GO:0005509">
    <property type="term" value="F:calcium ion binding"/>
    <property type="evidence" value="ECO:0007669"/>
    <property type="project" value="InterPro"/>
</dbReference>
<dbReference type="InterPro" id="IPR005511">
    <property type="entry name" value="SMP-30"/>
</dbReference>
<dbReference type="GO" id="GO:0004341">
    <property type="term" value="F:gluconolactonase activity"/>
    <property type="evidence" value="ECO:0007669"/>
    <property type="project" value="UniProtKB-EC"/>
</dbReference>
<evidence type="ECO:0000256" key="13">
    <source>
        <dbReference type="ARBA" id="ARBA00032464"/>
    </source>
</evidence>
<dbReference type="GO" id="GO:0019853">
    <property type="term" value="P:L-ascorbic acid biosynthetic process"/>
    <property type="evidence" value="ECO:0007669"/>
    <property type="project" value="TreeGrafter"/>
</dbReference>
<keyword evidence="18" id="KW-1185">Reference proteome</keyword>
<protein>
    <recommendedName>
        <fullName evidence="8">Regucalcin</fullName>
        <ecNumber evidence="7">3.1.1.17</ecNumber>
    </recommendedName>
    <alternativeName>
        <fullName evidence="13">Gluconolactonase</fullName>
    </alternativeName>
</protein>
<dbReference type="OrthoDB" id="2633250at2"/>
<comment type="cofactor">
    <cofactor evidence="3">
        <name>Mn(2+)</name>
        <dbReference type="ChEBI" id="CHEBI:29035"/>
    </cofactor>
</comment>
<comment type="cofactor">
    <cofactor evidence="2">
        <name>Ca(2+)</name>
        <dbReference type="ChEBI" id="CHEBI:29108"/>
    </cofactor>
</comment>
<reference evidence="17 18" key="1">
    <citation type="journal article" date="2005" name="Int. J. Syst. Evol. Microbiol.">
        <title>Bacillus litoralis sp. nov., isolated from a tidal flat of the Yellow Sea in Korea.</title>
        <authorList>
            <person name="Yoon J.H."/>
            <person name="Oh T.K."/>
        </authorList>
    </citation>
    <scope>NUCLEOTIDE SEQUENCE [LARGE SCALE GENOMIC DNA]</scope>
    <source>
        <strain evidence="17 18">SW-211</strain>
    </source>
</reference>
<dbReference type="InterPro" id="IPR008367">
    <property type="entry name" value="Regucalcin"/>
</dbReference>
<proteinExistence type="inferred from homology"/>
<dbReference type="GO" id="GO:0005737">
    <property type="term" value="C:cytoplasm"/>
    <property type="evidence" value="ECO:0007669"/>
    <property type="project" value="UniProtKB-SubCell"/>
</dbReference>
<keyword evidence="10 15" id="KW-0479">Metal-binding</keyword>
<keyword evidence="15" id="KW-0862">Zinc</keyword>
<accession>A0A5C6V1A4</accession>
<dbReference type="PANTHER" id="PTHR10907">
    <property type="entry name" value="REGUCALCIN"/>
    <property type="match status" value="1"/>
</dbReference>
<feature type="binding site" evidence="15">
    <location>
        <position position="146"/>
    </location>
    <ligand>
        <name>a divalent metal cation</name>
        <dbReference type="ChEBI" id="CHEBI:60240"/>
    </ligand>
</feature>
<comment type="subcellular location">
    <subcellularLocation>
        <location evidence="5">Cytoplasm</location>
    </subcellularLocation>
</comment>
<dbReference type="InterPro" id="IPR011042">
    <property type="entry name" value="6-blade_b-propeller_TolB-like"/>
</dbReference>
<feature type="binding site" evidence="15">
    <location>
        <position position="100"/>
    </location>
    <ligand>
        <name>substrate</name>
    </ligand>
</feature>
<feature type="binding site" evidence="15">
    <location>
        <position position="118"/>
    </location>
    <ligand>
        <name>substrate</name>
    </ligand>
</feature>
<dbReference type="RefSeq" id="WP_146950849.1">
    <property type="nucleotide sequence ID" value="NZ_VOQF01000030.1"/>
</dbReference>
<name>A0A5C6V1A4_9BACI</name>
<keyword evidence="11" id="KW-0378">Hydrolase</keyword>
<feature type="domain" description="SMP-30/Gluconolactonase/LRE-like region" evidence="16">
    <location>
        <begin position="13"/>
        <end position="256"/>
    </location>
</feature>
<comment type="similarity">
    <text evidence="6">Belongs to the SMP-30/CGR1 family.</text>
</comment>
<dbReference type="PRINTS" id="PR01790">
    <property type="entry name" value="SMP30FAMILY"/>
</dbReference>
<gene>
    <name evidence="17" type="ORF">FS935_22450</name>
</gene>
<dbReference type="InterPro" id="IPR013658">
    <property type="entry name" value="SGL"/>
</dbReference>
<dbReference type="PRINTS" id="PR01791">
    <property type="entry name" value="REGUCALCIN"/>
</dbReference>
<evidence type="ECO:0000313" key="17">
    <source>
        <dbReference type="EMBL" id="TXC78744.1"/>
    </source>
</evidence>
<sequence length="292" mass="32650">MSIELVIDSKSTLGEGPSWDEKEKLLYWVDILQKKIYQFNPGSNENKELLLDKLVGAISPKQDGGVVLALQDGFYSYDFQTGMLKSIHKPEKHPQHNRFNDGKCDPAGRFWAGSMDIDAKEGAGSLYMLDEQYNISKKLDNLSISNGIAWSPDNKYMYFIDTPTKQIVRYDYDNTTGNISNPKVVVSFIKETGFPDGMTIDQEGMLWVAQWGGYGVSRWDPASSKLLDFIKVPAANVTSCVFGGENLNELYITTARIGTTDEDLEKYPNAGGLFKLKTNIKGGPTYQFSSKK</sequence>
<dbReference type="PANTHER" id="PTHR10907:SF47">
    <property type="entry name" value="REGUCALCIN"/>
    <property type="match status" value="1"/>
</dbReference>
<comment type="cofactor">
    <cofactor evidence="4">
        <name>Mg(2+)</name>
        <dbReference type="ChEBI" id="CHEBI:18420"/>
    </cofactor>
</comment>
<dbReference type="EC" id="3.1.1.17" evidence="7"/>
<dbReference type="GO" id="GO:0030234">
    <property type="term" value="F:enzyme regulator activity"/>
    <property type="evidence" value="ECO:0007669"/>
    <property type="project" value="InterPro"/>
</dbReference>
<evidence type="ECO:0000256" key="14">
    <source>
        <dbReference type="PIRSR" id="PIRSR605511-1"/>
    </source>
</evidence>
<evidence type="ECO:0000256" key="7">
    <source>
        <dbReference type="ARBA" id="ARBA00013227"/>
    </source>
</evidence>
<feature type="binding site" evidence="15">
    <location>
        <position position="196"/>
    </location>
    <ligand>
        <name>a divalent metal cation</name>
        <dbReference type="ChEBI" id="CHEBI:60240"/>
    </ligand>
</feature>